<dbReference type="GO" id="GO:0005634">
    <property type="term" value="C:nucleus"/>
    <property type="evidence" value="ECO:0007669"/>
    <property type="project" value="UniProtKB-SubCell"/>
</dbReference>
<dbReference type="GO" id="GO:0008270">
    <property type="term" value="F:zinc ion binding"/>
    <property type="evidence" value="ECO:0007669"/>
    <property type="project" value="InterPro"/>
</dbReference>
<dbReference type="InterPro" id="IPR001138">
    <property type="entry name" value="Zn2Cys6_DnaBD"/>
</dbReference>
<dbReference type="PANTHER" id="PTHR47540">
    <property type="entry name" value="THIAMINE REPRESSIBLE GENES REGULATORY PROTEIN THI5"/>
    <property type="match status" value="1"/>
</dbReference>
<dbReference type="GO" id="GO:0045944">
    <property type="term" value="P:positive regulation of transcription by RNA polymerase II"/>
    <property type="evidence" value="ECO:0007669"/>
    <property type="project" value="TreeGrafter"/>
</dbReference>
<sequence length="271" mass="29685">MDDNSHTAKKRKRNSERARVTRACDRCKRRKVKCDGVQPCEFCSRAEAECTFKTTYTRGRAPSIQQAQSSGTAEAPGGTPVIAASADESTAAPAGLNGTISGQYARQSNEQSSGLAVTSTSPSSVESTHKSPAESQTGLHGKYIGPASGVSFLQRVQTRLGQAVSFSHPDSIFTFGDAPLSKPEEDLSFCFMLPRVDAQRLIDRYFDFAMPTYRFLHRPTIQTWFTEFYETYGTMHAVSTASARIALLLMVLAHGRVYMPDDDKPGPPDLR</sequence>
<feature type="region of interest" description="Disordered" evidence="6">
    <location>
        <begin position="1"/>
        <end position="20"/>
    </location>
</feature>
<evidence type="ECO:0000256" key="5">
    <source>
        <dbReference type="ARBA" id="ARBA00023242"/>
    </source>
</evidence>
<keyword evidence="9" id="KW-1185">Reference proteome</keyword>
<evidence type="ECO:0000259" key="7">
    <source>
        <dbReference type="PROSITE" id="PS50048"/>
    </source>
</evidence>
<dbReference type="CDD" id="cd00067">
    <property type="entry name" value="GAL4"/>
    <property type="match status" value="1"/>
</dbReference>
<evidence type="ECO:0000256" key="3">
    <source>
        <dbReference type="ARBA" id="ARBA00023125"/>
    </source>
</evidence>
<gene>
    <name evidence="8" type="ORF">LTR77_000552</name>
</gene>
<evidence type="ECO:0000256" key="6">
    <source>
        <dbReference type="SAM" id="MobiDB-lite"/>
    </source>
</evidence>
<dbReference type="CDD" id="cd12148">
    <property type="entry name" value="fungal_TF_MHR"/>
    <property type="match status" value="1"/>
</dbReference>
<feature type="compositionally biased region" description="Polar residues" evidence="6">
    <location>
        <begin position="105"/>
        <end position="117"/>
    </location>
</feature>
<dbReference type="Proteomes" id="UP001337655">
    <property type="component" value="Unassembled WGS sequence"/>
</dbReference>
<feature type="compositionally biased region" description="Polar residues" evidence="6">
    <location>
        <begin position="61"/>
        <end position="72"/>
    </location>
</feature>
<dbReference type="PANTHER" id="PTHR47540:SF3">
    <property type="entry name" value="ZN(II)2CYS6 TRANSCRIPTION FACTOR (EUROFUNG)"/>
    <property type="match status" value="1"/>
</dbReference>
<evidence type="ECO:0000256" key="2">
    <source>
        <dbReference type="ARBA" id="ARBA00023015"/>
    </source>
</evidence>
<dbReference type="InterPro" id="IPR036864">
    <property type="entry name" value="Zn2-C6_fun-type_DNA-bd_sf"/>
</dbReference>
<feature type="domain" description="Zn(2)-C6 fungal-type" evidence="7">
    <location>
        <begin position="23"/>
        <end position="52"/>
    </location>
</feature>
<dbReference type="RefSeq" id="XP_064664051.1">
    <property type="nucleotide sequence ID" value="XM_064797817.1"/>
</dbReference>
<dbReference type="Gene3D" id="4.10.240.10">
    <property type="entry name" value="Zn(2)-C6 fungal-type DNA-binding domain"/>
    <property type="match status" value="1"/>
</dbReference>
<dbReference type="SMART" id="SM00066">
    <property type="entry name" value="GAL4"/>
    <property type="match status" value="1"/>
</dbReference>
<keyword evidence="3" id="KW-0238">DNA-binding</keyword>
<proteinExistence type="predicted"/>
<feature type="region of interest" description="Disordered" evidence="6">
    <location>
        <begin position="105"/>
        <end position="140"/>
    </location>
</feature>
<accession>A0AAV9PQ97</accession>
<keyword evidence="4" id="KW-0804">Transcription</keyword>
<reference evidence="8 9" key="1">
    <citation type="submission" date="2023-08" db="EMBL/GenBank/DDBJ databases">
        <title>Black Yeasts Isolated from many extreme environments.</title>
        <authorList>
            <person name="Coleine C."/>
            <person name="Stajich J.E."/>
            <person name="Selbmann L."/>
        </authorList>
    </citation>
    <scope>NUCLEOTIDE SEQUENCE [LARGE SCALE GENOMIC DNA]</scope>
    <source>
        <strain evidence="8 9">CCFEE 5935</strain>
    </source>
</reference>
<dbReference type="AlphaFoldDB" id="A0AAV9PQ97"/>
<evidence type="ECO:0000256" key="4">
    <source>
        <dbReference type="ARBA" id="ARBA00023163"/>
    </source>
</evidence>
<dbReference type="GeneID" id="89921902"/>
<dbReference type="EMBL" id="JAVRRT010000001">
    <property type="protein sequence ID" value="KAK5175413.1"/>
    <property type="molecule type" value="Genomic_DNA"/>
</dbReference>
<keyword evidence="5" id="KW-0539">Nucleus</keyword>
<dbReference type="SUPFAM" id="SSF57701">
    <property type="entry name" value="Zn2/Cys6 DNA-binding domain"/>
    <property type="match status" value="1"/>
</dbReference>
<name>A0AAV9PQ97_9PEZI</name>
<protein>
    <recommendedName>
        <fullName evidence="7">Zn(2)-C6 fungal-type domain-containing protein</fullName>
    </recommendedName>
</protein>
<dbReference type="PROSITE" id="PS00463">
    <property type="entry name" value="ZN2_CY6_FUNGAL_1"/>
    <property type="match status" value="1"/>
</dbReference>
<keyword evidence="2" id="KW-0805">Transcription regulation</keyword>
<dbReference type="Pfam" id="PF00172">
    <property type="entry name" value="Zn_clus"/>
    <property type="match status" value="1"/>
</dbReference>
<dbReference type="InterPro" id="IPR051711">
    <property type="entry name" value="Stress_Response_Reg"/>
</dbReference>
<comment type="caution">
    <text evidence="8">The sequence shown here is derived from an EMBL/GenBank/DDBJ whole genome shotgun (WGS) entry which is preliminary data.</text>
</comment>
<organism evidence="8 9">
    <name type="scientific">Saxophila tyrrhenica</name>
    <dbReference type="NCBI Taxonomy" id="1690608"/>
    <lineage>
        <taxon>Eukaryota</taxon>
        <taxon>Fungi</taxon>
        <taxon>Dikarya</taxon>
        <taxon>Ascomycota</taxon>
        <taxon>Pezizomycotina</taxon>
        <taxon>Dothideomycetes</taxon>
        <taxon>Dothideomycetidae</taxon>
        <taxon>Mycosphaerellales</taxon>
        <taxon>Extremaceae</taxon>
        <taxon>Saxophila</taxon>
    </lineage>
</organism>
<evidence type="ECO:0000313" key="8">
    <source>
        <dbReference type="EMBL" id="KAK5175413.1"/>
    </source>
</evidence>
<evidence type="ECO:0000313" key="9">
    <source>
        <dbReference type="Proteomes" id="UP001337655"/>
    </source>
</evidence>
<dbReference type="GO" id="GO:0000981">
    <property type="term" value="F:DNA-binding transcription factor activity, RNA polymerase II-specific"/>
    <property type="evidence" value="ECO:0007669"/>
    <property type="project" value="InterPro"/>
</dbReference>
<comment type="subcellular location">
    <subcellularLocation>
        <location evidence="1">Nucleus</location>
    </subcellularLocation>
</comment>
<dbReference type="PROSITE" id="PS50048">
    <property type="entry name" value="ZN2_CY6_FUNGAL_2"/>
    <property type="match status" value="1"/>
</dbReference>
<feature type="region of interest" description="Disordered" evidence="6">
    <location>
        <begin position="61"/>
        <end position="81"/>
    </location>
</feature>
<evidence type="ECO:0000256" key="1">
    <source>
        <dbReference type="ARBA" id="ARBA00004123"/>
    </source>
</evidence>
<dbReference type="GO" id="GO:0043565">
    <property type="term" value="F:sequence-specific DNA binding"/>
    <property type="evidence" value="ECO:0007669"/>
    <property type="project" value="TreeGrafter"/>
</dbReference>